<dbReference type="PANTHER" id="PTHR33802:SF1">
    <property type="entry name" value="XK-RELATED PROTEIN"/>
    <property type="match status" value="1"/>
</dbReference>
<sequence length="279" mass="28242">MSTAQRSTAPAATGADRGRQVGVTVAEVFCIVGTLVGVGVIGTRVAESSGGALSADATLLAPLGPAFSIWSVVYAGLAAYTLWQWLPSSSTDPRARSTGWLAAASMVLNAGWLLVTQQGWLWASVVVILALVVVLGVLVQRLADLGPAPSLVQRVVVDGTFGLYLGWVAVATCANITATLVAEGVETSGLVGELVAALVIAVVVVVAAVVVARTGPRWSVAAAAAWGLAWIAVGRLTDEPASTLVGVVAAIAAVAVLGLTARAARRGEENRSQQAADPT</sequence>
<comment type="caution">
    <text evidence="2">The sequence shown here is derived from an EMBL/GenBank/DDBJ whole genome shotgun (WGS) entry which is preliminary data.</text>
</comment>
<feature type="transmembrane region" description="Helical" evidence="1">
    <location>
        <begin position="98"/>
        <end position="115"/>
    </location>
</feature>
<evidence type="ECO:0000313" key="3">
    <source>
        <dbReference type="Proteomes" id="UP000618818"/>
    </source>
</evidence>
<reference evidence="2 3" key="1">
    <citation type="submission" date="2020-09" db="EMBL/GenBank/DDBJ databases">
        <title>novel species in genus Nocardioides.</title>
        <authorList>
            <person name="Zhang G."/>
        </authorList>
    </citation>
    <scope>NUCLEOTIDE SEQUENCE [LARGE SCALE GENOMIC DNA]</scope>
    <source>
        <strain evidence="2 3">KCTC 39551</strain>
    </source>
</reference>
<dbReference type="PANTHER" id="PTHR33802">
    <property type="entry name" value="SI:CH211-161H7.5-RELATED"/>
    <property type="match status" value="1"/>
</dbReference>
<keyword evidence="3" id="KW-1185">Reference proteome</keyword>
<name>A0ABR8NHN2_9ACTN</name>
<dbReference type="InterPro" id="IPR038330">
    <property type="entry name" value="TspO/MBR-related_sf"/>
</dbReference>
<keyword evidence="1" id="KW-0812">Transmembrane</keyword>
<feature type="transmembrane region" description="Helical" evidence="1">
    <location>
        <begin position="194"/>
        <end position="211"/>
    </location>
</feature>
<keyword evidence="1" id="KW-0472">Membrane</keyword>
<proteinExistence type="predicted"/>
<feature type="transmembrane region" description="Helical" evidence="1">
    <location>
        <begin position="21"/>
        <end position="46"/>
    </location>
</feature>
<dbReference type="RefSeq" id="WP_191196304.1">
    <property type="nucleotide sequence ID" value="NZ_JACXYZ010000003.1"/>
</dbReference>
<dbReference type="EMBL" id="JACXYZ010000003">
    <property type="protein sequence ID" value="MBD3926429.1"/>
    <property type="molecule type" value="Genomic_DNA"/>
</dbReference>
<evidence type="ECO:0000256" key="1">
    <source>
        <dbReference type="SAM" id="Phobius"/>
    </source>
</evidence>
<gene>
    <name evidence="2" type="ORF">IEZ26_17530</name>
</gene>
<feature type="transmembrane region" description="Helical" evidence="1">
    <location>
        <begin position="161"/>
        <end position="182"/>
    </location>
</feature>
<accession>A0ABR8NHN2</accession>
<dbReference type="Proteomes" id="UP000618818">
    <property type="component" value="Unassembled WGS sequence"/>
</dbReference>
<protein>
    <submittedName>
        <fullName evidence="2">Tryptophan-rich sensory protein</fullName>
    </submittedName>
</protein>
<evidence type="ECO:0000313" key="2">
    <source>
        <dbReference type="EMBL" id="MBD3926429.1"/>
    </source>
</evidence>
<feature type="transmembrane region" description="Helical" evidence="1">
    <location>
        <begin position="66"/>
        <end position="86"/>
    </location>
</feature>
<feature type="transmembrane region" description="Helical" evidence="1">
    <location>
        <begin position="218"/>
        <end position="237"/>
    </location>
</feature>
<dbReference type="Gene3D" id="1.20.1260.100">
    <property type="entry name" value="TspO/MBR protein"/>
    <property type="match status" value="1"/>
</dbReference>
<feature type="transmembrane region" description="Helical" evidence="1">
    <location>
        <begin position="121"/>
        <end position="140"/>
    </location>
</feature>
<organism evidence="2 3">
    <name type="scientific">Nocardioides cavernae</name>
    <dbReference type="NCBI Taxonomy" id="1921566"/>
    <lineage>
        <taxon>Bacteria</taxon>
        <taxon>Bacillati</taxon>
        <taxon>Actinomycetota</taxon>
        <taxon>Actinomycetes</taxon>
        <taxon>Propionibacteriales</taxon>
        <taxon>Nocardioidaceae</taxon>
        <taxon>Nocardioides</taxon>
    </lineage>
</organism>
<feature type="transmembrane region" description="Helical" evidence="1">
    <location>
        <begin position="243"/>
        <end position="264"/>
    </location>
</feature>
<keyword evidence="1" id="KW-1133">Transmembrane helix</keyword>